<evidence type="ECO:0000256" key="7">
    <source>
        <dbReference type="ARBA" id="ARBA00019179"/>
    </source>
</evidence>
<reference evidence="18 19" key="1">
    <citation type="journal article" date="2016" name="Nat. Commun.">
        <title>Thousands of microbial genomes shed light on interconnected biogeochemical processes in an aquifer system.</title>
        <authorList>
            <person name="Anantharaman K."/>
            <person name="Brown C.T."/>
            <person name="Hug L.A."/>
            <person name="Sharon I."/>
            <person name="Castelle C.J."/>
            <person name="Probst A.J."/>
            <person name="Thomas B.C."/>
            <person name="Singh A."/>
            <person name="Wilkins M.J."/>
            <person name="Karaoz U."/>
            <person name="Brodie E.L."/>
            <person name="Williams K.H."/>
            <person name="Hubbard S.S."/>
            <person name="Banfield J.F."/>
        </authorList>
    </citation>
    <scope>NUCLEOTIDE SEQUENCE [LARGE SCALE GENOMIC DNA]</scope>
</reference>
<evidence type="ECO:0000256" key="3">
    <source>
        <dbReference type="ARBA" id="ARBA00004065"/>
    </source>
</evidence>
<evidence type="ECO:0000256" key="6">
    <source>
        <dbReference type="ARBA" id="ARBA00012180"/>
    </source>
</evidence>
<feature type="domain" description="RNase H type-2" evidence="17">
    <location>
        <begin position="18"/>
        <end position="199"/>
    </location>
</feature>
<evidence type="ECO:0000256" key="4">
    <source>
        <dbReference type="ARBA" id="ARBA00004496"/>
    </source>
</evidence>
<dbReference type="InterPro" id="IPR024567">
    <property type="entry name" value="RNase_HII/HIII_dom"/>
</dbReference>
<comment type="caution">
    <text evidence="18">The sequence shown here is derived from an EMBL/GenBank/DDBJ whole genome shotgun (WGS) entry which is preliminary data.</text>
</comment>
<dbReference type="SUPFAM" id="SSF53098">
    <property type="entry name" value="Ribonuclease H-like"/>
    <property type="match status" value="1"/>
</dbReference>
<keyword evidence="13 14" id="KW-0464">Manganese</keyword>
<dbReference type="EMBL" id="MHMA01000030">
    <property type="protein sequence ID" value="OGZ19926.1"/>
    <property type="molecule type" value="Genomic_DNA"/>
</dbReference>
<dbReference type="PANTHER" id="PTHR10954">
    <property type="entry name" value="RIBONUCLEASE H2 SUBUNIT A"/>
    <property type="match status" value="1"/>
</dbReference>
<evidence type="ECO:0000256" key="16">
    <source>
        <dbReference type="RuleBase" id="RU003515"/>
    </source>
</evidence>
<evidence type="ECO:0000313" key="18">
    <source>
        <dbReference type="EMBL" id="OGZ19926.1"/>
    </source>
</evidence>
<dbReference type="InterPro" id="IPR036397">
    <property type="entry name" value="RNaseH_sf"/>
</dbReference>
<evidence type="ECO:0000256" key="14">
    <source>
        <dbReference type="HAMAP-Rule" id="MF_00052"/>
    </source>
</evidence>
<dbReference type="InterPro" id="IPR022898">
    <property type="entry name" value="RNase_HII"/>
</dbReference>
<dbReference type="GO" id="GO:0030145">
    <property type="term" value="F:manganese ion binding"/>
    <property type="evidence" value="ECO:0007669"/>
    <property type="project" value="UniProtKB-UniRule"/>
</dbReference>
<comment type="subcellular location">
    <subcellularLocation>
        <location evidence="4 14">Cytoplasm</location>
    </subcellularLocation>
</comment>
<dbReference type="NCBIfam" id="NF000595">
    <property type="entry name" value="PRK00015.1-3"/>
    <property type="match status" value="1"/>
</dbReference>
<dbReference type="AlphaFoldDB" id="A0A1G2E241"/>
<feature type="binding site" evidence="14 15">
    <location>
        <position position="115"/>
    </location>
    <ligand>
        <name>a divalent metal cation</name>
        <dbReference type="ChEBI" id="CHEBI:60240"/>
    </ligand>
</feature>
<evidence type="ECO:0000256" key="13">
    <source>
        <dbReference type="ARBA" id="ARBA00023211"/>
    </source>
</evidence>
<dbReference type="Proteomes" id="UP000178721">
    <property type="component" value="Unassembled WGS sequence"/>
</dbReference>
<comment type="similarity">
    <text evidence="5 14 16">Belongs to the RNase HII family.</text>
</comment>
<dbReference type="PROSITE" id="PS51975">
    <property type="entry name" value="RNASE_H_2"/>
    <property type="match status" value="1"/>
</dbReference>
<dbReference type="Gene3D" id="3.30.420.10">
    <property type="entry name" value="Ribonuclease H-like superfamily/Ribonuclease H"/>
    <property type="match status" value="1"/>
</dbReference>
<dbReference type="EC" id="3.1.26.4" evidence="6 14"/>
<organism evidence="18 19">
    <name type="scientific">Candidatus Nealsonbacteria bacterium RIFCSPHIGHO2_01_FULL_43_31</name>
    <dbReference type="NCBI Taxonomy" id="1801665"/>
    <lineage>
        <taxon>Bacteria</taxon>
        <taxon>Candidatus Nealsoniibacteriota</taxon>
    </lineage>
</organism>
<proteinExistence type="inferred from homology"/>
<dbReference type="HAMAP" id="MF_00052_B">
    <property type="entry name" value="RNase_HII_B"/>
    <property type="match status" value="1"/>
</dbReference>
<evidence type="ECO:0000256" key="10">
    <source>
        <dbReference type="ARBA" id="ARBA00022723"/>
    </source>
</evidence>
<evidence type="ECO:0000313" key="19">
    <source>
        <dbReference type="Proteomes" id="UP000178721"/>
    </source>
</evidence>
<protein>
    <recommendedName>
        <fullName evidence="7 14">Ribonuclease HII</fullName>
        <shortName evidence="14">RNase HII</shortName>
        <ecNumber evidence="6 14">3.1.26.4</ecNumber>
    </recommendedName>
</protein>
<dbReference type="GO" id="GO:0004523">
    <property type="term" value="F:RNA-DNA hybrid ribonuclease activity"/>
    <property type="evidence" value="ECO:0007669"/>
    <property type="project" value="UniProtKB-UniRule"/>
</dbReference>
<comment type="cofactor">
    <cofactor evidence="14 15">
        <name>Mn(2+)</name>
        <dbReference type="ChEBI" id="CHEBI:29035"/>
    </cofactor>
    <cofactor evidence="14 15">
        <name>Mg(2+)</name>
        <dbReference type="ChEBI" id="CHEBI:18420"/>
    </cofactor>
    <text evidence="14 15">Manganese or magnesium. Binds 1 divalent metal ion per monomer in the absence of substrate. May bind a second metal ion after substrate binding.</text>
</comment>
<comment type="catalytic activity">
    <reaction evidence="1 14 15 16">
        <text>Endonucleolytic cleavage to 5'-phosphomonoester.</text>
        <dbReference type="EC" id="3.1.26.4"/>
    </reaction>
</comment>
<comment type="function">
    <text evidence="3 14 16">Endonuclease that specifically degrades the RNA of RNA-DNA hybrids.</text>
</comment>
<comment type="cofactor">
    <cofactor evidence="2">
        <name>Mg(2+)</name>
        <dbReference type="ChEBI" id="CHEBI:18420"/>
    </cofactor>
</comment>
<evidence type="ECO:0000256" key="11">
    <source>
        <dbReference type="ARBA" id="ARBA00022759"/>
    </source>
</evidence>
<dbReference type="GO" id="GO:0032299">
    <property type="term" value="C:ribonuclease H2 complex"/>
    <property type="evidence" value="ECO:0007669"/>
    <property type="project" value="TreeGrafter"/>
</dbReference>
<evidence type="ECO:0000259" key="17">
    <source>
        <dbReference type="PROSITE" id="PS51975"/>
    </source>
</evidence>
<evidence type="ECO:0000256" key="5">
    <source>
        <dbReference type="ARBA" id="ARBA00007383"/>
    </source>
</evidence>
<dbReference type="InterPro" id="IPR012337">
    <property type="entry name" value="RNaseH-like_sf"/>
</dbReference>
<dbReference type="NCBIfam" id="NF000594">
    <property type="entry name" value="PRK00015.1-1"/>
    <property type="match status" value="1"/>
</dbReference>
<evidence type="ECO:0000256" key="8">
    <source>
        <dbReference type="ARBA" id="ARBA00022490"/>
    </source>
</evidence>
<keyword evidence="11 14" id="KW-0255">Endonuclease</keyword>
<keyword evidence="9 14" id="KW-0540">Nuclease</keyword>
<feature type="binding site" evidence="14 15">
    <location>
        <position position="24"/>
    </location>
    <ligand>
        <name>a divalent metal cation</name>
        <dbReference type="ChEBI" id="CHEBI:60240"/>
    </ligand>
</feature>
<dbReference type="CDD" id="cd07182">
    <property type="entry name" value="RNase_HII_bacteria_HII_like"/>
    <property type="match status" value="1"/>
</dbReference>
<gene>
    <name evidence="14" type="primary">rnhB</name>
    <name evidence="18" type="ORF">A2654_00455</name>
</gene>
<name>A0A1G2E241_9BACT</name>
<evidence type="ECO:0000256" key="12">
    <source>
        <dbReference type="ARBA" id="ARBA00022801"/>
    </source>
</evidence>
<feature type="binding site" evidence="14 15">
    <location>
        <position position="25"/>
    </location>
    <ligand>
        <name>a divalent metal cation</name>
        <dbReference type="ChEBI" id="CHEBI:60240"/>
    </ligand>
</feature>
<dbReference type="GO" id="GO:0043137">
    <property type="term" value="P:DNA replication, removal of RNA primer"/>
    <property type="evidence" value="ECO:0007669"/>
    <property type="project" value="TreeGrafter"/>
</dbReference>
<keyword evidence="10 14" id="KW-0479">Metal-binding</keyword>
<dbReference type="InterPro" id="IPR001352">
    <property type="entry name" value="RNase_HII/HIII"/>
</dbReference>
<dbReference type="GO" id="GO:0006298">
    <property type="term" value="P:mismatch repair"/>
    <property type="evidence" value="ECO:0007669"/>
    <property type="project" value="TreeGrafter"/>
</dbReference>
<dbReference type="Pfam" id="PF01351">
    <property type="entry name" value="RNase_HII"/>
    <property type="match status" value="1"/>
</dbReference>
<sequence length="199" mass="22542">MTRPTLKEEKKLWRKGYKRVAGIDEVGRGPLAGPVVACAVIIGRSDLHYIKDSKQLSAKQREEIYSILTKHPDIEWGIGLVSEKIIDKINILEATKLAMQKAVSKLKEPDFLILDGNFSIKSDIPQKSIIKADEKVFSCSCASIIAKVTRDRLMIKYDKKYPCYGFASNKGYPTKYHRAMLNKYGRCGIHRDSFHYGST</sequence>
<accession>A0A1G2E241</accession>
<keyword evidence="12 14" id="KW-0378">Hydrolase</keyword>
<evidence type="ECO:0000256" key="15">
    <source>
        <dbReference type="PROSITE-ProRule" id="PRU01319"/>
    </source>
</evidence>
<evidence type="ECO:0000256" key="2">
    <source>
        <dbReference type="ARBA" id="ARBA00001946"/>
    </source>
</evidence>
<evidence type="ECO:0000256" key="1">
    <source>
        <dbReference type="ARBA" id="ARBA00000077"/>
    </source>
</evidence>
<keyword evidence="8 14" id="KW-0963">Cytoplasm</keyword>
<evidence type="ECO:0000256" key="9">
    <source>
        <dbReference type="ARBA" id="ARBA00022722"/>
    </source>
</evidence>
<dbReference type="GO" id="GO:0003723">
    <property type="term" value="F:RNA binding"/>
    <property type="evidence" value="ECO:0007669"/>
    <property type="project" value="UniProtKB-UniRule"/>
</dbReference>
<dbReference type="PANTHER" id="PTHR10954:SF18">
    <property type="entry name" value="RIBONUCLEASE HII"/>
    <property type="match status" value="1"/>
</dbReference>
<dbReference type="GO" id="GO:0005737">
    <property type="term" value="C:cytoplasm"/>
    <property type="evidence" value="ECO:0007669"/>
    <property type="project" value="UniProtKB-SubCell"/>
</dbReference>